<dbReference type="PROSITE" id="PS51257">
    <property type="entry name" value="PROKAR_LIPOPROTEIN"/>
    <property type="match status" value="1"/>
</dbReference>
<gene>
    <name evidence="2" type="ORF">GCM10011309_07950</name>
</gene>
<feature type="chain" id="PRO_5036896043" description="Lipoprotein" evidence="1">
    <location>
        <begin position="22"/>
        <end position="201"/>
    </location>
</feature>
<organism evidence="2 3">
    <name type="scientific">Litorimonas cladophorae</name>
    <dbReference type="NCBI Taxonomy" id="1220491"/>
    <lineage>
        <taxon>Bacteria</taxon>
        <taxon>Pseudomonadati</taxon>
        <taxon>Pseudomonadota</taxon>
        <taxon>Alphaproteobacteria</taxon>
        <taxon>Maricaulales</taxon>
        <taxon>Robiginitomaculaceae</taxon>
    </lineage>
</organism>
<keyword evidence="1" id="KW-0732">Signal</keyword>
<feature type="signal peptide" evidence="1">
    <location>
        <begin position="1"/>
        <end position="21"/>
    </location>
</feature>
<dbReference type="RefSeq" id="WP_189581575.1">
    <property type="nucleotide sequence ID" value="NZ_BMYV01000001.1"/>
</dbReference>
<dbReference type="EMBL" id="BMYV01000001">
    <property type="protein sequence ID" value="GGX60524.1"/>
    <property type="molecule type" value="Genomic_DNA"/>
</dbReference>
<reference evidence="2 3" key="1">
    <citation type="journal article" date="2014" name="Int. J. Syst. Evol. Microbiol.">
        <title>Complete genome sequence of Corynebacterium casei LMG S-19264T (=DSM 44701T), isolated from a smear-ripened cheese.</title>
        <authorList>
            <consortium name="US DOE Joint Genome Institute (JGI-PGF)"/>
            <person name="Walter F."/>
            <person name="Albersmeier A."/>
            <person name="Kalinowski J."/>
            <person name="Ruckert C."/>
        </authorList>
    </citation>
    <scope>NUCLEOTIDE SEQUENCE [LARGE SCALE GENOMIC DNA]</scope>
    <source>
        <strain evidence="2 3">KCTC 23968</strain>
    </source>
</reference>
<keyword evidence="3" id="KW-1185">Reference proteome</keyword>
<name>A0A918KEA5_9PROT</name>
<protein>
    <recommendedName>
        <fullName evidence="4">Lipoprotein</fullName>
    </recommendedName>
</protein>
<dbReference type="AlphaFoldDB" id="A0A918KEA5"/>
<evidence type="ECO:0000313" key="2">
    <source>
        <dbReference type="EMBL" id="GGX60524.1"/>
    </source>
</evidence>
<comment type="caution">
    <text evidence="2">The sequence shown here is derived from an EMBL/GenBank/DDBJ whole genome shotgun (WGS) entry which is preliminary data.</text>
</comment>
<proteinExistence type="predicted"/>
<evidence type="ECO:0008006" key="4">
    <source>
        <dbReference type="Google" id="ProtNLM"/>
    </source>
</evidence>
<dbReference type="Proteomes" id="UP000600865">
    <property type="component" value="Unassembled WGS sequence"/>
</dbReference>
<evidence type="ECO:0000256" key="1">
    <source>
        <dbReference type="SAM" id="SignalP"/>
    </source>
</evidence>
<sequence length="201" mass="21705">MRLRIAIMTTAALLASGCATVDMTEMATPMSSKAEAPSEQNIVLRAANKLYAAFRNKGFVPKTSRKKMQSAASILLNGLEERDLASQDAGYASQELPRSVVIADIAFATQHVERAKNAAEVYFEMTDGSEKLRKELDSLEEALLSCREASAAFEKVVGPESSELRALNAEIAGLTIVTDKFGDRVRNDAAAEMAARRNATS</sequence>
<evidence type="ECO:0000313" key="3">
    <source>
        <dbReference type="Proteomes" id="UP000600865"/>
    </source>
</evidence>
<accession>A0A918KEA5</accession>